<dbReference type="SUPFAM" id="SSF48403">
    <property type="entry name" value="Ankyrin repeat"/>
    <property type="match status" value="1"/>
</dbReference>
<dbReference type="PROSITE" id="PS50088">
    <property type="entry name" value="ANK_REPEAT"/>
    <property type="match status" value="1"/>
</dbReference>
<evidence type="ECO:0000313" key="4">
    <source>
        <dbReference type="Proteomes" id="UP000315496"/>
    </source>
</evidence>
<feature type="repeat" description="ANK" evidence="1">
    <location>
        <begin position="30"/>
        <end position="53"/>
    </location>
</feature>
<dbReference type="PANTHER" id="PTHR24120:SF4">
    <property type="entry name" value="GH07239P"/>
    <property type="match status" value="1"/>
</dbReference>
<evidence type="ECO:0000256" key="2">
    <source>
        <dbReference type="SAM" id="MobiDB-lite"/>
    </source>
</evidence>
<gene>
    <name evidence="3" type="ORF">GMRT_14425</name>
</gene>
<dbReference type="AlphaFoldDB" id="A0A4Z1T3F5"/>
<reference evidence="3 4" key="1">
    <citation type="submission" date="2019-05" db="EMBL/GenBank/DDBJ databases">
        <title>The compact genome of Giardia muris reveals important steps in the evolution of intestinal protozoan parasites.</title>
        <authorList>
            <person name="Xu F."/>
            <person name="Jimenez-Gonzalez A."/>
            <person name="Einarsson E."/>
            <person name="Astvaldsson A."/>
            <person name="Peirasmaki D."/>
            <person name="Eckmann L."/>
            <person name="Andersson J.O."/>
            <person name="Svard S.G."/>
            <person name="Jerlstrom-Hultqvist J."/>
        </authorList>
    </citation>
    <scope>NUCLEOTIDE SEQUENCE [LARGE SCALE GENOMIC DNA]</scope>
    <source>
        <strain evidence="3 4">Roberts-Thomson</strain>
    </source>
</reference>
<evidence type="ECO:0000256" key="1">
    <source>
        <dbReference type="PROSITE-ProRule" id="PRU00023"/>
    </source>
</evidence>
<sequence>MSRELRRAIEKRDLRAVKYGLENAGHVNDEGMTALMLAAREGFTEAVEVLLEREQGMKDGCDWTALMFAAQRGHKACLMLLRPYEEEICTPLKFTAFSAAWEAYQVRVLPYLLRAMRVGKLKPTALMETIIQSQEKERDATAEELEARYSGLLGTQKTVVRRMTALMLAAGYDHVGWVALLAPGTKDIIPMNMTALDIALMHRSYRAARILVDHGCKINDQGFTELMRAALRGDVAQARLHVREARQTCYGTFALMMATCLEHAEVMALLRDEREMRTVPEDESPLDCASLKTMQYLDEGIAQVLDTEERTPLYQAVEHGDPIRVLKNLSYAGLQCTSARQTALMLAVKLDNVDFVETLAPSETGLRDVQQQTALMHAAMHGLRDCVVILKNFEAGMRDKDGYTALMHAAVNGHVDCVQELAEVEMHLRVDEGGSIQRWLGSKIDECRSERVKSGMRQALRVLEKTVPTPCTERHSAGRGRRNAPRR</sequence>
<dbReference type="InterPro" id="IPR002110">
    <property type="entry name" value="Ankyrin_rpt"/>
</dbReference>
<evidence type="ECO:0000313" key="3">
    <source>
        <dbReference type="EMBL" id="TNJ27587.1"/>
    </source>
</evidence>
<dbReference type="Proteomes" id="UP000315496">
    <property type="component" value="Chromosome 3"/>
</dbReference>
<protein>
    <submittedName>
        <fullName evidence="3">Ankyrin repeat protein 1</fullName>
    </submittedName>
</protein>
<organism evidence="3 4">
    <name type="scientific">Giardia muris</name>
    <dbReference type="NCBI Taxonomy" id="5742"/>
    <lineage>
        <taxon>Eukaryota</taxon>
        <taxon>Metamonada</taxon>
        <taxon>Diplomonadida</taxon>
        <taxon>Hexamitidae</taxon>
        <taxon>Giardiinae</taxon>
        <taxon>Giardia</taxon>
    </lineage>
</organism>
<dbReference type="PROSITE" id="PS50297">
    <property type="entry name" value="ANK_REP_REGION"/>
    <property type="match status" value="1"/>
</dbReference>
<feature type="compositionally biased region" description="Basic residues" evidence="2">
    <location>
        <begin position="477"/>
        <end position="487"/>
    </location>
</feature>
<name>A0A4Z1T3F5_GIAMU</name>
<proteinExistence type="predicted"/>
<dbReference type="EMBL" id="VDLU01000003">
    <property type="protein sequence ID" value="TNJ27587.1"/>
    <property type="molecule type" value="Genomic_DNA"/>
</dbReference>
<feature type="region of interest" description="Disordered" evidence="2">
    <location>
        <begin position="468"/>
        <end position="487"/>
    </location>
</feature>
<dbReference type="OrthoDB" id="823504at2759"/>
<dbReference type="SMART" id="SM00248">
    <property type="entry name" value="ANK"/>
    <property type="match status" value="7"/>
</dbReference>
<accession>A0A4Z1T3F5</accession>
<dbReference type="InterPro" id="IPR036770">
    <property type="entry name" value="Ankyrin_rpt-contain_sf"/>
</dbReference>
<dbReference type="Gene3D" id="1.25.40.20">
    <property type="entry name" value="Ankyrin repeat-containing domain"/>
    <property type="match status" value="3"/>
</dbReference>
<dbReference type="PANTHER" id="PTHR24120">
    <property type="entry name" value="GH07239P"/>
    <property type="match status" value="1"/>
</dbReference>
<keyword evidence="1" id="KW-0040">ANK repeat</keyword>
<dbReference type="VEuPathDB" id="GiardiaDB:GMRT_14425"/>
<dbReference type="Pfam" id="PF12796">
    <property type="entry name" value="Ank_2"/>
    <property type="match status" value="3"/>
</dbReference>
<keyword evidence="4" id="KW-1185">Reference proteome</keyword>
<comment type="caution">
    <text evidence="3">The sequence shown here is derived from an EMBL/GenBank/DDBJ whole genome shotgun (WGS) entry which is preliminary data.</text>
</comment>